<keyword evidence="5" id="KW-1185">Reference proteome</keyword>
<protein>
    <submittedName>
        <fullName evidence="4">Two-component system, OmpR family, response regulator MprA</fullName>
    </submittedName>
</protein>
<dbReference type="PANTHER" id="PTHR44591">
    <property type="entry name" value="STRESS RESPONSE REGULATOR PROTEIN 1"/>
    <property type="match status" value="1"/>
</dbReference>
<evidence type="ECO:0000313" key="5">
    <source>
        <dbReference type="Proteomes" id="UP000199181"/>
    </source>
</evidence>
<dbReference type="Gene3D" id="3.40.50.2300">
    <property type="match status" value="1"/>
</dbReference>
<organism evidence="4 5">
    <name type="scientific">Stigmatella erecta</name>
    <dbReference type="NCBI Taxonomy" id="83460"/>
    <lineage>
        <taxon>Bacteria</taxon>
        <taxon>Pseudomonadati</taxon>
        <taxon>Myxococcota</taxon>
        <taxon>Myxococcia</taxon>
        <taxon>Myxococcales</taxon>
        <taxon>Cystobacterineae</taxon>
        <taxon>Archangiaceae</taxon>
        <taxon>Stigmatella</taxon>
    </lineage>
</organism>
<dbReference type="AlphaFoldDB" id="A0A1I0DQ37"/>
<dbReference type="Pfam" id="PF00072">
    <property type="entry name" value="Response_reg"/>
    <property type="match status" value="1"/>
</dbReference>
<gene>
    <name evidence="4" type="ORF">SAMN05443639_102633</name>
</gene>
<dbReference type="SUPFAM" id="SSF52172">
    <property type="entry name" value="CheY-like"/>
    <property type="match status" value="1"/>
</dbReference>
<dbReference type="Proteomes" id="UP000199181">
    <property type="component" value="Unassembled WGS sequence"/>
</dbReference>
<accession>A0A1I0DQ37</accession>
<feature type="domain" description="Response regulatory" evidence="3">
    <location>
        <begin position="6"/>
        <end position="121"/>
    </location>
</feature>
<dbReference type="EMBL" id="FOIJ01000002">
    <property type="protein sequence ID" value="SET34511.1"/>
    <property type="molecule type" value="Genomic_DNA"/>
</dbReference>
<sequence length="135" mass="14611">MEHSSGLLVVDDDHDILLALQDALEMEGYHVAVAHDGREALEQLKGGLRPELILLDLMMPDVSGWAFRAQQSSDVELASIPVVVVSGQGVSSRDVARLGAAGYLRKPVDLDDLLHTVERFASPEDPPEPASMASW</sequence>
<proteinExistence type="predicted"/>
<name>A0A1I0DQ37_9BACT</name>
<reference evidence="5" key="1">
    <citation type="submission" date="2016-10" db="EMBL/GenBank/DDBJ databases">
        <authorList>
            <person name="Varghese N."/>
            <person name="Submissions S."/>
        </authorList>
    </citation>
    <scope>NUCLEOTIDE SEQUENCE [LARGE SCALE GENOMIC DNA]</scope>
    <source>
        <strain evidence="5">DSM 16858</strain>
    </source>
</reference>
<evidence type="ECO:0000256" key="1">
    <source>
        <dbReference type="ARBA" id="ARBA00022553"/>
    </source>
</evidence>
<dbReference type="InterPro" id="IPR001789">
    <property type="entry name" value="Sig_transdc_resp-reg_receiver"/>
</dbReference>
<dbReference type="RefSeq" id="WP_093517033.1">
    <property type="nucleotide sequence ID" value="NZ_FOIJ01000002.1"/>
</dbReference>
<evidence type="ECO:0000259" key="3">
    <source>
        <dbReference type="PROSITE" id="PS50110"/>
    </source>
</evidence>
<evidence type="ECO:0000313" key="4">
    <source>
        <dbReference type="EMBL" id="SET34511.1"/>
    </source>
</evidence>
<dbReference type="InterPro" id="IPR011006">
    <property type="entry name" value="CheY-like_superfamily"/>
</dbReference>
<dbReference type="GO" id="GO:0000160">
    <property type="term" value="P:phosphorelay signal transduction system"/>
    <property type="evidence" value="ECO:0007669"/>
    <property type="project" value="InterPro"/>
</dbReference>
<dbReference type="PROSITE" id="PS50110">
    <property type="entry name" value="RESPONSE_REGULATORY"/>
    <property type="match status" value="1"/>
</dbReference>
<keyword evidence="1 2" id="KW-0597">Phosphoprotein</keyword>
<evidence type="ECO:0000256" key="2">
    <source>
        <dbReference type="PROSITE-ProRule" id="PRU00169"/>
    </source>
</evidence>
<dbReference type="SMART" id="SM00448">
    <property type="entry name" value="REC"/>
    <property type="match status" value="1"/>
</dbReference>
<dbReference type="PANTHER" id="PTHR44591:SF3">
    <property type="entry name" value="RESPONSE REGULATORY DOMAIN-CONTAINING PROTEIN"/>
    <property type="match status" value="1"/>
</dbReference>
<dbReference type="InterPro" id="IPR050595">
    <property type="entry name" value="Bact_response_regulator"/>
</dbReference>
<feature type="modified residue" description="4-aspartylphosphate" evidence="2">
    <location>
        <position position="56"/>
    </location>
</feature>